<dbReference type="STRING" id="80876.SAMN05421779_104479"/>
<dbReference type="Pfam" id="PF00392">
    <property type="entry name" value="GntR"/>
    <property type="match status" value="1"/>
</dbReference>
<dbReference type="GO" id="GO:0003677">
    <property type="term" value="F:DNA binding"/>
    <property type="evidence" value="ECO:0007669"/>
    <property type="project" value="UniProtKB-KW"/>
</dbReference>
<organism evidence="5 6">
    <name type="scientific">Insolitispirillum peregrinum</name>
    <dbReference type="NCBI Taxonomy" id="80876"/>
    <lineage>
        <taxon>Bacteria</taxon>
        <taxon>Pseudomonadati</taxon>
        <taxon>Pseudomonadota</taxon>
        <taxon>Alphaproteobacteria</taxon>
        <taxon>Rhodospirillales</taxon>
        <taxon>Novispirillaceae</taxon>
        <taxon>Insolitispirillum</taxon>
    </lineage>
</organism>
<evidence type="ECO:0000259" key="4">
    <source>
        <dbReference type="PROSITE" id="PS50949"/>
    </source>
</evidence>
<keyword evidence="1" id="KW-0805">Transcription regulation</keyword>
<dbReference type="PANTHER" id="PTHR43537:SF5">
    <property type="entry name" value="UXU OPERON TRANSCRIPTIONAL REGULATOR"/>
    <property type="match status" value="1"/>
</dbReference>
<dbReference type="OrthoDB" id="9812645at2"/>
<evidence type="ECO:0000256" key="1">
    <source>
        <dbReference type="ARBA" id="ARBA00023015"/>
    </source>
</evidence>
<keyword evidence="3" id="KW-0804">Transcription</keyword>
<dbReference type="GO" id="GO:0003700">
    <property type="term" value="F:DNA-binding transcription factor activity"/>
    <property type="evidence" value="ECO:0007669"/>
    <property type="project" value="InterPro"/>
</dbReference>
<evidence type="ECO:0000313" key="6">
    <source>
        <dbReference type="Proteomes" id="UP000185678"/>
    </source>
</evidence>
<dbReference type="Gene3D" id="1.10.10.10">
    <property type="entry name" value="Winged helix-like DNA-binding domain superfamily/Winged helix DNA-binding domain"/>
    <property type="match status" value="1"/>
</dbReference>
<dbReference type="InterPro" id="IPR011711">
    <property type="entry name" value="GntR_C"/>
</dbReference>
<sequence>MSGTATSTVKTIFERLRLELVEQYHPGDLLPNERLLAERFGVSRNTIREVVIFLEAYGLVEKTQRGPRVRAPDAEAMFRIVSQMFDRSPQAYNDVLHFRRLIEIGTLPEVVDHITDDEIRDLERCALLMEQAPTIREAAEADFRFHAMLVVASRNVILAKLYEAMAQPLMYYLEIGKSNRGLESTTSNHHRSIIDALKARSYRLLRDACEDHFRFSAKVLDQETAHTRPSV</sequence>
<dbReference type="SMART" id="SM00345">
    <property type="entry name" value="HTH_GNTR"/>
    <property type="match status" value="1"/>
</dbReference>
<keyword evidence="2" id="KW-0238">DNA-binding</keyword>
<dbReference type="PROSITE" id="PS50949">
    <property type="entry name" value="HTH_GNTR"/>
    <property type="match status" value="1"/>
</dbReference>
<dbReference type="InterPro" id="IPR036388">
    <property type="entry name" value="WH-like_DNA-bd_sf"/>
</dbReference>
<dbReference type="Pfam" id="PF07729">
    <property type="entry name" value="FCD"/>
    <property type="match status" value="1"/>
</dbReference>
<evidence type="ECO:0000313" key="5">
    <source>
        <dbReference type="EMBL" id="SIS91916.1"/>
    </source>
</evidence>
<dbReference type="InterPro" id="IPR008920">
    <property type="entry name" value="TF_FadR/GntR_C"/>
</dbReference>
<dbReference type="Proteomes" id="UP000185678">
    <property type="component" value="Unassembled WGS sequence"/>
</dbReference>
<name>A0A1N7N0L8_9PROT</name>
<reference evidence="5 6" key="1">
    <citation type="submission" date="2017-01" db="EMBL/GenBank/DDBJ databases">
        <authorList>
            <person name="Mah S.A."/>
            <person name="Swanson W.J."/>
            <person name="Moy G.W."/>
            <person name="Vacquier V.D."/>
        </authorList>
    </citation>
    <scope>NUCLEOTIDE SEQUENCE [LARGE SCALE GENOMIC DNA]</scope>
    <source>
        <strain evidence="5 6">DSM 11589</strain>
    </source>
</reference>
<dbReference type="RefSeq" id="WP_076400882.1">
    <property type="nucleotide sequence ID" value="NZ_FTOA01000004.1"/>
</dbReference>
<dbReference type="SMART" id="SM00895">
    <property type="entry name" value="FCD"/>
    <property type="match status" value="1"/>
</dbReference>
<dbReference type="SUPFAM" id="SSF46785">
    <property type="entry name" value="Winged helix' DNA-binding domain"/>
    <property type="match status" value="1"/>
</dbReference>
<dbReference type="SUPFAM" id="SSF48008">
    <property type="entry name" value="GntR ligand-binding domain-like"/>
    <property type="match status" value="1"/>
</dbReference>
<keyword evidence="6" id="KW-1185">Reference proteome</keyword>
<dbReference type="CDD" id="cd07377">
    <property type="entry name" value="WHTH_GntR"/>
    <property type="match status" value="1"/>
</dbReference>
<dbReference type="InterPro" id="IPR036390">
    <property type="entry name" value="WH_DNA-bd_sf"/>
</dbReference>
<accession>A0A1N7N0L8</accession>
<dbReference type="PRINTS" id="PR00035">
    <property type="entry name" value="HTHGNTR"/>
</dbReference>
<dbReference type="EMBL" id="FTOA01000004">
    <property type="protein sequence ID" value="SIS91916.1"/>
    <property type="molecule type" value="Genomic_DNA"/>
</dbReference>
<dbReference type="AlphaFoldDB" id="A0A1N7N0L8"/>
<evidence type="ECO:0000256" key="2">
    <source>
        <dbReference type="ARBA" id="ARBA00023125"/>
    </source>
</evidence>
<proteinExistence type="predicted"/>
<dbReference type="InterPro" id="IPR000524">
    <property type="entry name" value="Tscrpt_reg_HTH_GntR"/>
</dbReference>
<dbReference type="Gene3D" id="1.20.120.530">
    <property type="entry name" value="GntR ligand-binding domain-like"/>
    <property type="match status" value="1"/>
</dbReference>
<feature type="domain" description="HTH gntR-type" evidence="4">
    <location>
        <begin position="6"/>
        <end position="72"/>
    </location>
</feature>
<protein>
    <submittedName>
        <fullName evidence="5">Transcriptional regulator, GntR family</fullName>
    </submittedName>
</protein>
<gene>
    <name evidence="5" type="ORF">SAMN05421779_104479</name>
</gene>
<dbReference type="PANTHER" id="PTHR43537">
    <property type="entry name" value="TRANSCRIPTIONAL REGULATOR, GNTR FAMILY"/>
    <property type="match status" value="1"/>
</dbReference>
<evidence type="ECO:0000256" key="3">
    <source>
        <dbReference type="ARBA" id="ARBA00023163"/>
    </source>
</evidence>